<dbReference type="PANTHER" id="PTHR30069">
    <property type="entry name" value="TONB-DEPENDENT OUTER MEMBRANE RECEPTOR"/>
    <property type="match status" value="1"/>
</dbReference>
<evidence type="ECO:0000256" key="8">
    <source>
        <dbReference type="PROSITE-ProRule" id="PRU01360"/>
    </source>
</evidence>
<dbReference type="Proteomes" id="UP000259610">
    <property type="component" value="Unassembled WGS sequence"/>
</dbReference>
<evidence type="ECO:0000313" key="10">
    <source>
        <dbReference type="EMBL" id="HAE25647.1"/>
    </source>
</evidence>
<dbReference type="EMBL" id="DMAN01000014">
    <property type="protein sequence ID" value="HAE25647.1"/>
    <property type="molecule type" value="Genomic_DNA"/>
</dbReference>
<protein>
    <submittedName>
        <fullName evidence="10">TonB-dependent receptor</fullName>
    </submittedName>
</protein>
<evidence type="ECO:0000256" key="6">
    <source>
        <dbReference type="ARBA" id="ARBA00023136"/>
    </source>
</evidence>
<evidence type="ECO:0000256" key="7">
    <source>
        <dbReference type="ARBA" id="ARBA00023237"/>
    </source>
</evidence>
<evidence type="ECO:0000259" key="9">
    <source>
        <dbReference type="Pfam" id="PF07715"/>
    </source>
</evidence>
<keyword evidence="5" id="KW-0732">Signal</keyword>
<feature type="domain" description="TonB-dependent receptor plug" evidence="9">
    <location>
        <begin position="29"/>
        <end position="141"/>
    </location>
</feature>
<keyword evidence="4 8" id="KW-0812">Transmembrane</keyword>
<dbReference type="Pfam" id="PF07715">
    <property type="entry name" value="Plug"/>
    <property type="match status" value="1"/>
</dbReference>
<evidence type="ECO:0000256" key="5">
    <source>
        <dbReference type="ARBA" id="ARBA00022729"/>
    </source>
</evidence>
<dbReference type="InterPro" id="IPR037066">
    <property type="entry name" value="Plug_dom_sf"/>
</dbReference>
<dbReference type="InterPro" id="IPR039426">
    <property type="entry name" value="TonB-dep_rcpt-like"/>
</dbReference>
<comment type="caution">
    <text evidence="10">The sequence shown here is derived from an EMBL/GenBank/DDBJ whole genome shotgun (WGS) entry which is preliminary data.</text>
</comment>
<comment type="subcellular location">
    <subcellularLocation>
        <location evidence="1 8">Cell outer membrane</location>
        <topology evidence="1 8">Multi-pass membrane protein</topology>
    </subcellularLocation>
</comment>
<evidence type="ECO:0000256" key="4">
    <source>
        <dbReference type="ARBA" id="ARBA00022692"/>
    </source>
</evidence>
<keyword evidence="6 8" id="KW-0472">Membrane</keyword>
<accession>A0A3B9GT76</accession>
<gene>
    <name evidence="10" type="ORF">DCG58_00665</name>
</gene>
<dbReference type="PANTHER" id="PTHR30069:SF53">
    <property type="entry name" value="COLICIN I RECEPTOR-RELATED"/>
    <property type="match status" value="1"/>
</dbReference>
<keyword evidence="3 8" id="KW-1134">Transmembrane beta strand</keyword>
<evidence type="ECO:0000256" key="1">
    <source>
        <dbReference type="ARBA" id="ARBA00004571"/>
    </source>
</evidence>
<sequence length="262" mass="28047">MSGLSAQAQDAMRLDEVVVTATGFEQNILDAPATISVVTGEELKDKSYANITDALRHVAGVNIEGSGVEQGISIRGMDPEFTLFLIDGRPVSGLDAFDLERGANVGGNSVNLLPPLEAIERIEVIRGPASALYGSDAMGGVINIITRKVNNKWGGSVTGEYTASDNDISEDGYQGSFVFNAPLLEDKFSLQLTGGYQMIDESTYVGEGSNPEYEQSNFGTKFSWLINKQNSLTFGNTYVSGERSRTPGVSLELDTWSAPAKV</sequence>
<evidence type="ECO:0000256" key="3">
    <source>
        <dbReference type="ARBA" id="ARBA00022452"/>
    </source>
</evidence>
<dbReference type="GO" id="GO:0044718">
    <property type="term" value="P:siderophore transmembrane transport"/>
    <property type="evidence" value="ECO:0007669"/>
    <property type="project" value="TreeGrafter"/>
</dbReference>
<dbReference type="InterPro" id="IPR012910">
    <property type="entry name" value="Plug_dom"/>
</dbReference>
<dbReference type="InterPro" id="IPR036942">
    <property type="entry name" value="Beta-barrel_TonB_sf"/>
</dbReference>
<keyword evidence="7 8" id="KW-0998">Cell outer membrane</keyword>
<organism evidence="10 11">
    <name type="scientific">Hyphomonas adhaerens</name>
    <dbReference type="NCBI Taxonomy" id="81029"/>
    <lineage>
        <taxon>Bacteria</taxon>
        <taxon>Pseudomonadati</taxon>
        <taxon>Pseudomonadota</taxon>
        <taxon>Alphaproteobacteria</taxon>
        <taxon>Hyphomonadales</taxon>
        <taxon>Hyphomonadaceae</taxon>
        <taxon>Hyphomonas</taxon>
    </lineage>
</organism>
<keyword evidence="10" id="KW-0675">Receptor</keyword>
<dbReference type="SUPFAM" id="SSF56935">
    <property type="entry name" value="Porins"/>
    <property type="match status" value="1"/>
</dbReference>
<name>A0A3B9GT76_9PROT</name>
<dbReference type="GO" id="GO:0009279">
    <property type="term" value="C:cell outer membrane"/>
    <property type="evidence" value="ECO:0007669"/>
    <property type="project" value="UniProtKB-SubCell"/>
</dbReference>
<proteinExistence type="inferred from homology"/>
<dbReference type="PROSITE" id="PS52016">
    <property type="entry name" value="TONB_DEPENDENT_REC_3"/>
    <property type="match status" value="1"/>
</dbReference>
<keyword evidence="2 8" id="KW-0813">Transport</keyword>
<comment type="similarity">
    <text evidence="8">Belongs to the TonB-dependent receptor family.</text>
</comment>
<reference evidence="10 11" key="1">
    <citation type="journal article" date="2018" name="Nat. Biotechnol.">
        <title>A standardized bacterial taxonomy based on genome phylogeny substantially revises the tree of life.</title>
        <authorList>
            <person name="Parks D.H."/>
            <person name="Chuvochina M."/>
            <person name="Waite D.W."/>
            <person name="Rinke C."/>
            <person name="Skarshewski A."/>
            <person name="Chaumeil P.A."/>
            <person name="Hugenholtz P."/>
        </authorList>
    </citation>
    <scope>NUCLEOTIDE SEQUENCE [LARGE SCALE GENOMIC DNA]</scope>
    <source>
        <strain evidence="10">UBA8733</strain>
    </source>
</reference>
<dbReference type="Gene3D" id="2.40.170.20">
    <property type="entry name" value="TonB-dependent receptor, beta-barrel domain"/>
    <property type="match status" value="1"/>
</dbReference>
<dbReference type="GO" id="GO:0015344">
    <property type="term" value="F:siderophore uptake transmembrane transporter activity"/>
    <property type="evidence" value="ECO:0007669"/>
    <property type="project" value="TreeGrafter"/>
</dbReference>
<dbReference type="Gene3D" id="2.170.130.10">
    <property type="entry name" value="TonB-dependent receptor, plug domain"/>
    <property type="match status" value="1"/>
</dbReference>
<evidence type="ECO:0000256" key="2">
    <source>
        <dbReference type="ARBA" id="ARBA00022448"/>
    </source>
</evidence>
<feature type="non-terminal residue" evidence="10">
    <location>
        <position position="262"/>
    </location>
</feature>
<evidence type="ECO:0000313" key="11">
    <source>
        <dbReference type="Proteomes" id="UP000259610"/>
    </source>
</evidence>
<dbReference type="AlphaFoldDB" id="A0A3B9GT76"/>